<gene>
    <name evidence="3" type="ORF">OFUS_LOCUS15414</name>
</gene>
<name>A0A8S4P7B5_OWEFU</name>
<keyword evidence="4" id="KW-1185">Reference proteome</keyword>
<dbReference type="EMBL" id="CAIIXF020000007">
    <property type="protein sequence ID" value="CAH1790166.1"/>
    <property type="molecule type" value="Genomic_DNA"/>
</dbReference>
<proteinExistence type="predicted"/>
<keyword evidence="2" id="KW-1133">Transmembrane helix</keyword>
<evidence type="ECO:0000313" key="3">
    <source>
        <dbReference type="EMBL" id="CAH1790166.1"/>
    </source>
</evidence>
<evidence type="ECO:0000256" key="2">
    <source>
        <dbReference type="SAM" id="Phobius"/>
    </source>
</evidence>
<feature type="region of interest" description="Disordered" evidence="1">
    <location>
        <begin position="276"/>
        <end position="295"/>
    </location>
</feature>
<feature type="non-terminal residue" evidence="3">
    <location>
        <position position="372"/>
    </location>
</feature>
<keyword evidence="2" id="KW-0812">Transmembrane</keyword>
<evidence type="ECO:0000313" key="4">
    <source>
        <dbReference type="Proteomes" id="UP000749559"/>
    </source>
</evidence>
<protein>
    <submittedName>
        <fullName evidence="3">Uncharacterized protein</fullName>
    </submittedName>
</protein>
<dbReference type="Proteomes" id="UP000749559">
    <property type="component" value="Unassembled WGS sequence"/>
</dbReference>
<feature type="non-terminal residue" evidence="3">
    <location>
        <position position="1"/>
    </location>
</feature>
<feature type="transmembrane region" description="Helical" evidence="2">
    <location>
        <begin position="26"/>
        <end position="46"/>
    </location>
</feature>
<feature type="compositionally biased region" description="Polar residues" evidence="1">
    <location>
        <begin position="280"/>
        <end position="293"/>
    </location>
</feature>
<comment type="caution">
    <text evidence="3">The sequence shown here is derived from an EMBL/GenBank/DDBJ whole genome shotgun (WGS) entry which is preliminary data.</text>
</comment>
<reference evidence="3" key="1">
    <citation type="submission" date="2022-03" db="EMBL/GenBank/DDBJ databases">
        <authorList>
            <person name="Martin C."/>
        </authorList>
    </citation>
    <scope>NUCLEOTIDE SEQUENCE</scope>
</reference>
<evidence type="ECO:0000256" key="1">
    <source>
        <dbReference type="SAM" id="MobiDB-lite"/>
    </source>
</evidence>
<accession>A0A8S4P7B5</accession>
<keyword evidence="2" id="KW-0472">Membrane</keyword>
<dbReference type="AlphaFoldDB" id="A0A8S4P7B5"/>
<sequence length="372" mass="41875">ATHISHTPLATPMIGYTATYSCEIDFIVLCVVLSSQVVFTIIYIALQIIHQEQIEHDEMNIYVLMGLKGGVRQTSTPSRSDIYTQLDSTHESFACNCNGACNCHMFTGNLSPITNQHKDDAKTRASSSTPLRDSFVYEKSPNFQSSSTIRDSVYFEPSSPIDSVFQEKNTSRDLINFEHSSPIDSNNGISLSKDQHPLYGSEVEKRRKYIDNVTLKRSLRESTQFEFSSPLEEDKTLVSNGCETNVFSFESESDSSVRSCQRVDKSKLNKRQFKRKVSKSLFQPRQSNDNNTVVPPYFVRLEESSSSESDSSESSVNSLEHVGSDLEVVQPKLDRSDDKTIEEAVEIGMLFIYTMSTPYTMAKSYFIHGAPK</sequence>
<organism evidence="3 4">
    <name type="scientific">Owenia fusiformis</name>
    <name type="common">Polychaete worm</name>
    <dbReference type="NCBI Taxonomy" id="6347"/>
    <lineage>
        <taxon>Eukaryota</taxon>
        <taxon>Metazoa</taxon>
        <taxon>Spiralia</taxon>
        <taxon>Lophotrochozoa</taxon>
        <taxon>Annelida</taxon>
        <taxon>Polychaeta</taxon>
        <taxon>Sedentaria</taxon>
        <taxon>Canalipalpata</taxon>
        <taxon>Sabellida</taxon>
        <taxon>Oweniida</taxon>
        <taxon>Oweniidae</taxon>
        <taxon>Owenia</taxon>
    </lineage>
</organism>